<proteinExistence type="inferred from homology"/>
<dbReference type="InterPro" id="IPR031336">
    <property type="entry name" value="CDC73_C"/>
</dbReference>
<dbReference type="GO" id="GO:0016593">
    <property type="term" value="C:Cdc73/Paf1 complex"/>
    <property type="evidence" value="ECO:0007669"/>
    <property type="project" value="InterPro"/>
</dbReference>
<reference evidence="6 7" key="1">
    <citation type="journal article" date="2018" name="MBio">
        <title>Comparative Genomics Reveals the Core Gene Toolbox for the Fungus-Insect Symbiosis.</title>
        <authorList>
            <person name="Wang Y."/>
            <person name="Stata M."/>
            <person name="Wang W."/>
            <person name="Stajich J.E."/>
            <person name="White M.M."/>
            <person name="Moncalvo J.M."/>
        </authorList>
    </citation>
    <scope>NUCLEOTIDE SEQUENCE [LARGE SCALE GENOMIC DNA]</scope>
    <source>
        <strain evidence="6 7">SC-DP-2</strain>
    </source>
</reference>
<dbReference type="OrthoDB" id="2186602at2759"/>
<name>A0A2T9ZIQ4_9FUNG</name>
<dbReference type="PANTHER" id="PTHR12466">
    <property type="entry name" value="CDC73 DOMAIN PROTEIN"/>
    <property type="match status" value="1"/>
</dbReference>
<dbReference type="PANTHER" id="PTHR12466:SF8">
    <property type="entry name" value="PARAFIBROMIN"/>
    <property type="match status" value="1"/>
</dbReference>
<dbReference type="EMBL" id="MBFS01000120">
    <property type="protein sequence ID" value="PVV04459.1"/>
    <property type="molecule type" value="Genomic_DNA"/>
</dbReference>
<dbReference type="GO" id="GO:0006368">
    <property type="term" value="P:transcription elongation by RNA polymerase II"/>
    <property type="evidence" value="ECO:0007669"/>
    <property type="project" value="InterPro"/>
</dbReference>
<dbReference type="GO" id="GO:0032968">
    <property type="term" value="P:positive regulation of transcription elongation by RNA polymerase II"/>
    <property type="evidence" value="ECO:0007669"/>
    <property type="project" value="TreeGrafter"/>
</dbReference>
<evidence type="ECO:0000256" key="1">
    <source>
        <dbReference type="ARBA" id="ARBA00004123"/>
    </source>
</evidence>
<comment type="subcellular location">
    <subcellularLocation>
        <location evidence="1">Nucleus</location>
    </subcellularLocation>
</comment>
<organism evidence="6 7">
    <name type="scientific">Smittium megazygosporum</name>
    <dbReference type="NCBI Taxonomy" id="133381"/>
    <lineage>
        <taxon>Eukaryota</taxon>
        <taxon>Fungi</taxon>
        <taxon>Fungi incertae sedis</taxon>
        <taxon>Zoopagomycota</taxon>
        <taxon>Kickxellomycotina</taxon>
        <taxon>Harpellomycetes</taxon>
        <taxon>Harpellales</taxon>
        <taxon>Legeriomycetaceae</taxon>
        <taxon>Smittium</taxon>
    </lineage>
</organism>
<dbReference type="AlphaFoldDB" id="A0A2T9ZIQ4"/>
<evidence type="ECO:0000256" key="4">
    <source>
        <dbReference type="ARBA" id="ARBA00023242"/>
    </source>
</evidence>
<dbReference type="InterPro" id="IPR038103">
    <property type="entry name" value="CDC73_C_sf"/>
</dbReference>
<gene>
    <name evidence="6" type="ORF">BB560_001041</name>
</gene>
<dbReference type="GO" id="GO:0000993">
    <property type="term" value="F:RNA polymerase II complex binding"/>
    <property type="evidence" value="ECO:0007669"/>
    <property type="project" value="TreeGrafter"/>
</dbReference>
<comment type="caution">
    <text evidence="6">The sequence shown here is derived from an EMBL/GenBank/DDBJ whole genome shotgun (WGS) entry which is preliminary data.</text>
</comment>
<dbReference type="Proteomes" id="UP000245609">
    <property type="component" value="Unassembled WGS sequence"/>
</dbReference>
<keyword evidence="4" id="KW-0539">Nucleus</keyword>
<evidence type="ECO:0000256" key="2">
    <source>
        <dbReference type="ARBA" id="ARBA00010427"/>
    </source>
</evidence>
<evidence type="ECO:0000256" key="3">
    <source>
        <dbReference type="ARBA" id="ARBA00023163"/>
    </source>
</evidence>
<evidence type="ECO:0000313" key="7">
    <source>
        <dbReference type="Proteomes" id="UP000245609"/>
    </source>
</evidence>
<dbReference type="STRING" id="133381.A0A2T9ZIQ4"/>
<accession>A0A2T9ZIQ4</accession>
<dbReference type="Pfam" id="PF05179">
    <property type="entry name" value="CDC73_C"/>
    <property type="match status" value="1"/>
</dbReference>
<sequence length="283" mass="32123">MSLANSSSTSSTDLKADPIYKLREAIMSNKGYSYLDENNSPTDSIINAAYVVLGQDTFKKDIHTSYYSEIEQQGSVSLKTKSLANSEIYKKISVKEILIFNNDSTFKDAAEIADLVLKSVLENKNEAEFIKKHKSRKRLSSAAFTNDFTNSTASSNIYTPHSAPKRHKSSNSDLLTLKLQLILEKKNKENSLLLTNSPLEINKKSNSKFLILLKTFVKMTEIFSNCLGFYPKYREEPPKDSIKSWDISLIEIDRSKRSHDATVIASFWTTLEKYISDKKSWLL</sequence>
<feature type="domain" description="Cell division control protein 73 C-terminal" evidence="5">
    <location>
        <begin position="218"/>
        <end position="273"/>
    </location>
</feature>
<comment type="similarity">
    <text evidence="2">Belongs to the CDC73 family.</text>
</comment>
<evidence type="ECO:0000259" key="5">
    <source>
        <dbReference type="Pfam" id="PF05179"/>
    </source>
</evidence>
<evidence type="ECO:0000313" key="6">
    <source>
        <dbReference type="EMBL" id="PVV04459.1"/>
    </source>
</evidence>
<keyword evidence="3" id="KW-0804">Transcription</keyword>
<protein>
    <recommendedName>
        <fullName evidence="5">Cell division control protein 73 C-terminal domain-containing protein</fullName>
    </recommendedName>
</protein>
<keyword evidence="7" id="KW-1185">Reference proteome</keyword>
<dbReference type="Gene3D" id="3.40.50.11990">
    <property type="entry name" value="RNA polymerase II accessory factor, Cdc73 C-terminal domain"/>
    <property type="match status" value="1"/>
</dbReference>
<dbReference type="InterPro" id="IPR007852">
    <property type="entry name" value="Cdc73/Parafibromin"/>
</dbReference>